<dbReference type="PROSITE" id="PS51939">
    <property type="entry name" value="XRRM"/>
    <property type="match status" value="1"/>
</dbReference>
<dbReference type="Proteomes" id="UP000807469">
    <property type="component" value="Unassembled WGS sequence"/>
</dbReference>
<evidence type="ECO:0008006" key="11">
    <source>
        <dbReference type="Google" id="ProtNLM"/>
    </source>
</evidence>
<feature type="compositionally biased region" description="Polar residues" evidence="5">
    <location>
        <begin position="17"/>
        <end position="32"/>
    </location>
</feature>
<evidence type="ECO:0000313" key="10">
    <source>
        <dbReference type="Proteomes" id="UP000807469"/>
    </source>
</evidence>
<feature type="domain" description="XRRM" evidence="8">
    <location>
        <begin position="294"/>
        <end position="415"/>
    </location>
</feature>
<feature type="compositionally biased region" description="Basic and acidic residues" evidence="5">
    <location>
        <begin position="434"/>
        <end position="453"/>
    </location>
</feature>
<dbReference type="PROSITE" id="PS50961">
    <property type="entry name" value="HTH_LA"/>
    <property type="match status" value="1"/>
</dbReference>
<comment type="subcellular location">
    <subcellularLocation>
        <location evidence="1">Nucleus</location>
    </subcellularLocation>
</comment>
<feature type="region of interest" description="Disordered" evidence="5">
    <location>
        <begin position="390"/>
        <end position="495"/>
    </location>
</feature>
<accession>A0A9P5ZC53</accession>
<dbReference type="EMBL" id="MU155146">
    <property type="protein sequence ID" value="KAF9484190.1"/>
    <property type="molecule type" value="Genomic_DNA"/>
</dbReference>
<comment type="caution">
    <text evidence="9">The sequence shown here is derived from an EMBL/GenBank/DDBJ whole genome shotgun (WGS) entry which is preliminary data.</text>
</comment>
<evidence type="ECO:0000256" key="3">
    <source>
        <dbReference type="ARBA" id="ARBA00023242"/>
    </source>
</evidence>
<feature type="region of interest" description="Disordered" evidence="5">
    <location>
        <begin position="1"/>
        <end position="32"/>
    </location>
</feature>
<dbReference type="GO" id="GO:1990904">
    <property type="term" value="C:ribonucleoprotein complex"/>
    <property type="evidence" value="ECO:0007669"/>
    <property type="project" value="UniProtKB-UniRule"/>
</dbReference>
<dbReference type="InterPro" id="IPR014886">
    <property type="entry name" value="La_xRRM"/>
</dbReference>
<gene>
    <name evidence="9" type="ORF">BDN70DRAFT_917892</name>
</gene>
<keyword evidence="3" id="KW-0539">Nucleus</keyword>
<name>A0A9P5ZC53_9AGAR</name>
<evidence type="ECO:0000259" key="8">
    <source>
        <dbReference type="PROSITE" id="PS51939"/>
    </source>
</evidence>
<dbReference type="Pfam" id="PF05383">
    <property type="entry name" value="La"/>
    <property type="match status" value="1"/>
</dbReference>
<dbReference type="PANTHER" id="PTHR22792">
    <property type="entry name" value="LUPUS LA PROTEIN-RELATED"/>
    <property type="match status" value="1"/>
</dbReference>
<dbReference type="SUPFAM" id="SSF46785">
    <property type="entry name" value="Winged helix' DNA-binding domain"/>
    <property type="match status" value="1"/>
</dbReference>
<dbReference type="SMART" id="SM00715">
    <property type="entry name" value="LA"/>
    <property type="match status" value="1"/>
</dbReference>
<organism evidence="9 10">
    <name type="scientific">Pholiota conissans</name>
    <dbReference type="NCBI Taxonomy" id="109636"/>
    <lineage>
        <taxon>Eukaryota</taxon>
        <taxon>Fungi</taxon>
        <taxon>Dikarya</taxon>
        <taxon>Basidiomycota</taxon>
        <taxon>Agaricomycotina</taxon>
        <taxon>Agaricomycetes</taxon>
        <taxon>Agaricomycetidae</taxon>
        <taxon>Agaricales</taxon>
        <taxon>Agaricineae</taxon>
        <taxon>Strophariaceae</taxon>
        <taxon>Pholiota</taxon>
    </lineage>
</organism>
<evidence type="ECO:0000259" key="7">
    <source>
        <dbReference type="PROSITE" id="PS50961"/>
    </source>
</evidence>
<dbReference type="PRINTS" id="PR00302">
    <property type="entry name" value="LUPUSLA"/>
</dbReference>
<dbReference type="AlphaFoldDB" id="A0A9P5ZC53"/>
<reference evidence="9" key="1">
    <citation type="submission" date="2020-11" db="EMBL/GenBank/DDBJ databases">
        <authorList>
            <consortium name="DOE Joint Genome Institute"/>
            <person name="Ahrendt S."/>
            <person name="Riley R."/>
            <person name="Andreopoulos W."/>
            <person name="Labutti K."/>
            <person name="Pangilinan J."/>
            <person name="Ruiz-Duenas F.J."/>
            <person name="Barrasa J.M."/>
            <person name="Sanchez-Garcia M."/>
            <person name="Camarero S."/>
            <person name="Miyauchi S."/>
            <person name="Serrano A."/>
            <person name="Linde D."/>
            <person name="Babiker R."/>
            <person name="Drula E."/>
            <person name="Ayuso-Fernandez I."/>
            <person name="Pacheco R."/>
            <person name="Padilla G."/>
            <person name="Ferreira P."/>
            <person name="Barriuso J."/>
            <person name="Kellner H."/>
            <person name="Castanera R."/>
            <person name="Alfaro M."/>
            <person name="Ramirez L."/>
            <person name="Pisabarro A.G."/>
            <person name="Kuo A."/>
            <person name="Tritt A."/>
            <person name="Lipzen A."/>
            <person name="He G."/>
            <person name="Yan M."/>
            <person name="Ng V."/>
            <person name="Cullen D."/>
            <person name="Martin F."/>
            <person name="Rosso M.-N."/>
            <person name="Henrissat B."/>
            <person name="Hibbett D."/>
            <person name="Martinez A.T."/>
            <person name="Grigoriev I.V."/>
        </authorList>
    </citation>
    <scope>NUCLEOTIDE SEQUENCE</scope>
    <source>
        <strain evidence="9">CIRM-BRFM 674</strain>
    </source>
</reference>
<dbReference type="InterPro" id="IPR036388">
    <property type="entry name" value="WH-like_DNA-bd_sf"/>
</dbReference>
<dbReference type="CDD" id="cd12291">
    <property type="entry name" value="RRM1_La"/>
    <property type="match status" value="1"/>
</dbReference>
<dbReference type="Gene3D" id="3.30.70.330">
    <property type="match status" value="2"/>
</dbReference>
<dbReference type="InterPro" id="IPR006630">
    <property type="entry name" value="La_HTH"/>
</dbReference>
<dbReference type="PROSITE" id="PS50102">
    <property type="entry name" value="RRM"/>
    <property type="match status" value="1"/>
</dbReference>
<evidence type="ECO:0000256" key="4">
    <source>
        <dbReference type="PROSITE-ProRule" id="PRU00332"/>
    </source>
</evidence>
<dbReference type="Pfam" id="PF00076">
    <property type="entry name" value="RRM_1"/>
    <property type="match status" value="1"/>
</dbReference>
<evidence type="ECO:0000259" key="6">
    <source>
        <dbReference type="PROSITE" id="PS50102"/>
    </source>
</evidence>
<protein>
    <recommendedName>
        <fullName evidence="11">Lupus La protein</fullName>
    </recommendedName>
</protein>
<dbReference type="InterPro" id="IPR035979">
    <property type="entry name" value="RBD_domain_sf"/>
</dbReference>
<sequence>MSESVVEKSTEVTETTPQVPSTAAESSTSVGTTDAVMEDAAVSEKMQKAMKQIEFYFADANLPYDKFMWTLYSKDPEHWISIEIVGSFKRMRDYKSEGVPWLAKALKLSTFLEVDETGTKVRRTTEPQEPKNQFERSIYAKGFGDEDPTLQGRLEEFFSKYGGVAAVRMRRDEAKKFKGSVFVEFDDFETVDKFLKADPKPTWDDKELLIMSKEDYCEMKIKEKGLTGKSANHRREVLSSKKFDAFREMAKAKSSGKSAEAEEKKDVFLEFLGHKILIKQNEEGTGIIDEKDIPFVPGVTLKFDGCGGDVSWSEIKEPIKARFDGKAPYIKYARGENSGLVGFYKPLTEEDITYIKTTIPKINSNDVTWSVPTEEEEKQFEIERAQAAARNAFNQGSRDSGRGRGGRGGGRGRGGRGGGRGRGGRGGGKSSGGGRDRNAESKEKATGTEEAGEKRKRAVEPAGAADTGVRGNNAPPTIQTVKKVKTNDGGAAPAS</sequence>
<feature type="domain" description="RRM" evidence="6">
    <location>
        <begin position="136"/>
        <end position="215"/>
    </location>
</feature>
<evidence type="ECO:0000256" key="1">
    <source>
        <dbReference type="ARBA" id="ARBA00004123"/>
    </source>
</evidence>
<dbReference type="InterPro" id="IPR036390">
    <property type="entry name" value="WH_DNA-bd_sf"/>
</dbReference>
<dbReference type="OrthoDB" id="439993at2759"/>
<proteinExistence type="predicted"/>
<keyword evidence="2 4" id="KW-0694">RNA-binding</keyword>
<evidence type="ECO:0000256" key="2">
    <source>
        <dbReference type="ARBA" id="ARBA00022884"/>
    </source>
</evidence>
<feature type="compositionally biased region" description="Gly residues" evidence="5">
    <location>
        <begin position="406"/>
        <end position="433"/>
    </location>
</feature>
<dbReference type="GO" id="GO:0006396">
    <property type="term" value="P:RNA processing"/>
    <property type="evidence" value="ECO:0007669"/>
    <property type="project" value="InterPro"/>
</dbReference>
<dbReference type="InterPro" id="IPR002344">
    <property type="entry name" value="Lupus_La"/>
</dbReference>
<feature type="domain" description="HTH La-type RNA-binding" evidence="7">
    <location>
        <begin position="39"/>
        <end position="133"/>
    </location>
</feature>
<dbReference type="InterPro" id="IPR012677">
    <property type="entry name" value="Nucleotide-bd_a/b_plait_sf"/>
</dbReference>
<evidence type="ECO:0000313" key="9">
    <source>
        <dbReference type="EMBL" id="KAF9484190.1"/>
    </source>
</evidence>
<dbReference type="Gene3D" id="1.10.10.10">
    <property type="entry name" value="Winged helix-like DNA-binding domain superfamily/Winged helix DNA-binding domain"/>
    <property type="match status" value="1"/>
</dbReference>
<evidence type="ECO:0000256" key="5">
    <source>
        <dbReference type="SAM" id="MobiDB-lite"/>
    </source>
</evidence>
<feature type="compositionally biased region" description="Basic and acidic residues" evidence="5">
    <location>
        <begin position="1"/>
        <end position="11"/>
    </location>
</feature>
<dbReference type="SUPFAM" id="SSF54928">
    <property type="entry name" value="RNA-binding domain, RBD"/>
    <property type="match status" value="1"/>
</dbReference>
<dbReference type="PANTHER" id="PTHR22792:SF140">
    <property type="entry name" value="ACHILLES, ISOFORM A"/>
    <property type="match status" value="1"/>
</dbReference>
<dbReference type="GO" id="GO:0003729">
    <property type="term" value="F:mRNA binding"/>
    <property type="evidence" value="ECO:0007669"/>
    <property type="project" value="TreeGrafter"/>
</dbReference>
<dbReference type="InterPro" id="IPR045180">
    <property type="entry name" value="La_dom_prot"/>
</dbReference>
<dbReference type="SMART" id="SM00360">
    <property type="entry name" value="RRM"/>
    <property type="match status" value="1"/>
</dbReference>
<keyword evidence="10" id="KW-1185">Reference proteome</keyword>
<dbReference type="GO" id="GO:0005634">
    <property type="term" value="C:nucleus"/>
    <property type="evidence" value="ECO:0007669"/>
    <property type="project" value="UniProtKB-SubCell"/>
</dbReference>
<dbReference type="InterPro" id="IPR000504">
    <property type="entry name" value="RRM_dom"/>
</dbReference>